<evidence type="ECO:0000256" key="7">
    <source>
        <dbReference type="ARBA" id="ARBA00022989"/>
    </source>
</evidence>
<comment type="subcellular location">
    <subcellularLocation>
        <location evidence="1 9">Cell inner membrane</location>
        <topology evidence="1 9">Multi-pass membrane protein</topology>
    </subcellularLocation>
</comment>
<evidence type="ECO:0000256" key="9">
    <source>
        <dbReference type="RuleBase" id="RU361157"/>
    </source>
</evidence>
<evidence type="ECO:0000256" key="5">
    <source>
        <dbReference type="ARBA" id="ARBA00022519"/>
    </source>
</evidence>
<dbReference type="PANTHER" id="PTHR30413:SF8">
    <property type="entry name" value="TRANSPORT PERMEASE PROTEIN"/>
    <property type="match status" value="1"/>
</dbReference>
<feature type="transmembrane region" description="Helical" evidence="9">
    <location>
        <begin position="189"/>
        <end position="207"/>
    </location>
</feature>
<evidence type="ECO:0000313" key="11">
    <source>
        <dbReference type="EMBL" id="QED23873.1"/>
    </source>
</evidence>
<protein>
    <recommendedName>
        <fullName evidence="9">Transport permease protein</fullName>
    </recommendedName>
</protein>
<evidence type="ECO:0000256" key="3">
    <source>
        <dbReference type="ARBA" id="ARBA00022448"/>
    </source>
</evidence>
<feature type="transmembrane region" description="Helical" evidence="9">
    <location>
        <begin position="219"/>
        <end position="238"/>
    </location>
</feature>
<feature type="transmembrane region" description="Helical" evidence="9">
    <location>
        <begin position="57"/>
        <end position="80"/>
    </location>
</feature>
<comment type="similarity">
    <text evidence="2 9">Belongs to the ABC-2 integral membrane protein family.</text>
</comment>
<dbReference type="Pfam" id="PF01061">
    <property type="entry name" value="ABC2_membrane"/>
    <property type="match status" value="1"/>
</dbReference>
<dbReference type="GO" id="GO:0140359">
    <property type="term" value="F:ABC-type transporter activity"/>
    <property type="evidence" value="ECO:0007669"/>
    <property type="project" value="InterPro"/>
</dbReference>
<evidence type="ECO:0000313" key="12">
    <source>
        <dbReference type="Proteomes" id="UP000321934"/>
    </source>
</evidence>
<keyword evidence="12" id="KW-1185">Reference proteome</keyword>
<evidence type="ECO:0000256" key="6">
    <source>
        <dbReference type="ARBA" id="ARBA00022692"/>
    </source>
</evidence>
<evidence type="ECO:0000256" key="8">
    <source>
        <dbReference type="ARBA" id="ARBA00023136"/>
    </source>
</evidence>
<keyword evidence="8 9" id="KW-0472">Membrane</keyword>
<dbReference type="Proteomes" id="UP000321934">
    <property type="component" value="Chromosome"/>
</dbReference>
<keyword evidence="7 9" id="KW-1133">Transmembrane helix</keyword>
<dbReference type="PANTHER" id="PTHR30413">
    <property type="entry name" value="INNER MEMBRANE TRANSPORT PERMEASE"/>
    <property type="match status" value="1"/>
</dbReference>
<dbReference type="RefSeq" id="WP_146821325.1">
    <property type="nucleotide sequence ID" value="NZ_CP029077.1"/>
</dbReference>
<dbReference type="AlphaFoldDB" id="A0A5B8XF18"/>
<proteinExistence type="inferred from homology"/>
<gene>
    <name evidence="11" type="ORF">Deia_01092</name>
</gene>
<evidence type="ECO:0000259" key="10">
    <source>
        <dbReference type="PROSITE" id="PS51012"/>
    </source>
</evidence>
<keyword evidence="6 9" id="KW-0812">Transmembrane</keyword>
<evidence type="ECO:0000256" key="2">
    <source>
        <dbReference type="ARBA" id="ARBA00007783"/>
    </source>
</evidence>
<keyword evidence="3 9" id="KW-0813">Transport</keyword>
<feature type="transmembrane region" description="Helical" evidence="9">
    <location>
        <begin position="137"/>
        <end position="159"/>
    </location>
</feature>
<accession>A0A5B8XF18</accession>
<evidence type="ECO:0000256" key="1">
    <source>
        <dbReference type="ARBA" id="ARBA00004429"/>
    </source>
</evidence>
<feature type="transmembrane region" description="Helical" evidence="9">
    <location>
        <begin position="33"/>
        <end position="51"/>
    </location>
</feature>
<reference evidence="11 12" key="1">
    <citation type="journal article" date="2019" name="ISME J.">
        <title>Deianiraea, an extracellular bacterium associated with the ciliate Paramecium, suggests an alternative scenario for the evolution of Rickettsiales.</title>
        <authorList>
            <person name="Castelli M."/>
            <person name="Sabaneyeva E."/>
            <person name="Lanzoni O."/>
            <person name="Lebedeva N."/>
            <person name="Floriano A.M."/>
            <person name="Gaiarsa S."/>
            <person name="Benken K."/>
            <person name="Modeo L."/>
            <person name="Bandi C."/>
            <person name="Potekhin A."/>
            <person name="Sassera D."/>
            <person name="Petroni G."/>
        </authorList>
    </citation>
    <scope>NUCLEOTIDE SEQUENCE [LARGE SCALE GENOMIC DNA]</scope>
    <source>
        <strain evidence="11">CyL4-1</strain>
    </source>
</reference>
<dbReference type="PROSITE" id="PS51012">
    <property type="entry name" value="ABC_TM2"/>
    <property type="match status" value="1"/>
</dbReference>
<dbReference type="InterPro" id="IPR047817">
    <property type="entry name" value="ABC2_TM_bact-type"/>
</dbReference>
<dbReference type="InterPro" id="IPR013525">
    <property type="entry name" value="ABC2_TM"/>
</dbReference>
<dbReference type="GO" id="GO:0005886">
    <property type="term" value="C:plasma membrane"/>
    <property type="evidence" value="ECO:0007669"/>
    <property type="project" value="UniProtKB-SubCell"/>
</dbReference>
<dbReference type="OrthoDB" id="9786910at2"/>
<keyword evidence="4 9" id="KW-1003">Cell membrane</keyword>
<keyword evidence="5" id="KW-0997">Cell inner membrane</keyword>
<name>A0A5B8XF18_9RICK</name>
<evidence type="ECO:0000256" key="4">
    <source>
        <dbReference type="ARBA" id="ARBA00022475"/>
    </source>
</evidence>
<dbReference type="GO" id="GO:0015920">
    <property type="term" value="P:lipopolysaccharide transport"/>
    <property type="evidence" value="ECO:0007669"/>
    <property type="project" value="TreeGrafter"/>
</dbReference>
<feature type="domain" description="ABC transmembrane type-2" evidence="10">
    <location>
        <begin position="23"/>
        <end position="245"/>
    </location>
</feature>
<feature type="transmembrane region" description="Helical" evidence="9">
    <location>
        <begin position="101"/>
        <end position="125"/>
    </location>
</feature>
<sequence>MTFKEILVLNDAKVQTMYGNAVAGKIWIALRPVVQLLFICLVFNNVIVINQDNHGAFIMYGFLLLTFINMSLMSSVTCIFDNRSIISRFKIKSNFFPIANIFHNLYLLIFCFIACALIIALFAHLPIHVNMIFAPFYFAYIVIVLFLVCASVAIIYPYFQDIKFLLEVSCMVSLWATPIFYPISQMPGWMFKISYFNPFFILIVPFVRLMHEGSLPTTSMHASMLGLLVVSLIVYIIAQKKLAKNVIYYC</sequence>
<dbReference type="EMBL" id="CP029077">
    <property type="protein sequence ID" value="QED23873.1"/>
    <property type="molecule type" value="Genomic_DNA"/>
</dbReference>
<organism evidence="11 12">
    <name type="scientific">Candidatus Deianiraea vastatrix</name>
    <dbReference type="NCBI Taxonomy" id="2163644"/>
    <lineage>
        <taxon>Bacteria</taxon>
        <taxon>Pseudomonadati</taxon>
        <taxon>Pseudomonadota</taxon>
        <taxon>Alphaproteobacteria</taxon>
        <taxon>Rickettsiales</taxon>
        <taxon>Candidatus Deianiraeaceae</taxon>
        <taxon>Candidatus Deianiraea</taxon>
    </lineage>
</organism>